<proteinExistence type="predicted"/>
<accession>A0A139AGD0</accession>
<dbReference type="PANTHER" id="PTHR47338">
    <property type="entry name" value="ZN(II)2CYS6 TRANSCRIPTION FACTOR (EUROFUNG)-RELATED"/>
    <property type="match status" value="1"/>
</dbReference>
<keyword evidence="2" id="KW-0479">Metal-binding</keyword>
<dbReference type="Pfam" id="PF00172">
    <property type="entry name" value="Zn_clus"/>
    <property type="match status" value="1"/>
</dbReference>
<evidence type="ECO:0000256" key="6">
    <source>
        <dbReference type="SAM" id="MobiDB-lite"/>
    </source>
</evidence>
<name>A0A139AGD0_GONPJ</name>
<dbReference type="Proteomes" id="UP000070544">
    <property type="component" value="Unassembled WGS sequence"/>
</dbReference>
<dbReference type="CDD" id="cd00067">
    <property type="entry name" value="GAL4"/>
    <property type="match status" value="1"/>
</dbReference>
<dbReference type="OrthoDB" id="10261408at2759"/>
<keyword evidence="9" id="KW-1185">Reference proteome</keyword>
<sequence>MIGGSDRSVCSPPAIANKGSTTRRRRENRYISKACLACRTAKTRCDSRQPRCTHCEGRDLACNYNWEPKPRGPAADPLSARSEQKRRRIERIHSSSQPVRLHHSSVQNFPQSDSSASSNLHPTHPSLPLPMNVTTSSAALLSELLSLGKVSNVEVSKSYTEGTANPRLASRPTSKARRNWLLH</sequence>
<dbReference type="PANTHER" id="PTHR47338:SF5">
    <property type="entry name" value="ZN(II)2CYS6 TRANSCRIPTION FACTOR (EUROFUNG)"/>
    <property type="match status" value="1"/>
</dbReference>
<dbReference type="PROSITE" id="PS00463">
    <property type="entry name" value="ZN2_CY6_FUNGAL_1"/>
    <property type="match status" value="1"/>
</dbReference>
<reference evidence="8 9" key="1">
    <citation type="journal article" date="2015" name="Genome Biol. Evol.">
        <title>Phylogenomic analyses indicate that early fungi evolved digesting cell walls of algal ancestors of land plants.</title>
        <authorList>
            <person name="Chang Y."/>
            <person name="Wang S."/>
            <person name="Sekimoto S."/>
            <person name="Aerts A.L."/>
            <person name="Choi C."/>
            <person name="Clum A."/>
            <person name="LaButti K.M."/>
            <person name="Lindquist E.A."/>
            <person name="Yee Ngan C."/>
            <person name="Ohm R.A."/>
            <person name="Salamov A.A."/>
            <person name="Grigoriev I.V."/>
            <person name="Spatafora J.W."/>
            <person name="Berbee M.L."/>
        </authorList>
    </citation>
    <scope>NUCLEOTIDE SEQUENCE [LARGE SCALE GENOMIC DNA]</scope>
    <source>
        <strain evidence="8 9">JEL478</strain>
    </source>
</reference>
<evidence type="ECO:0000256" key="5">
    <source>
        <dbReference type="ARBA" id="ARBA00023242"/>
    </source>
</evidence>
<evidence type="ECO:0000256" key="2">
    <source>
        <dbReference type="ARBA" id="ARBA00022723"/>
    </source>
</evidence>
<dbReference type="InterPro" id="IPR050815">
    <property type="entry name" value="TF_fung"/>
</dbReference>
<comment type="subcellular location">
    <subcellularLocation>
        <location evidence="1">Nucleus</location>
    </subcellularLocation>
</comment>
<dbReference type="InterPro" id="IPR001138">
    <property type="entry name" value="Zn2Cys6_DnaBD"/>
</dbReference>
<keyword evidence="3" id="KW-0805">Transcription regulation</keyword>
<organism evidence="8 9">
    <name type="scientific">Gonapodya prolifera (strain JEL478)</name>
    <name type="common">Monoblepharis prolifera</name>
    <dbReference type="NCBI Taxonomy" id="1344416"/>
    <lineage>
        <taxon>Eukaryota</taxon>
        <taxon>Fungi</taxon>
        <taxon>Fungi incertae sedis</taxon>
        <taxon>Chytridiomycota</taxon>
        <taxon>Chytridiomycota incertae sedis</taxon>
        <taxon>Monoblepharidomycetes</taxon>
        <taxon>Monoblepharidales</taxon>
        <taxon>Gonapodyaceae</taxon>
        <taxon>Gonapodya</taxon>
    </lineage>
</organism>
<evidence type="ECO:0000313" key="8">
    <source>
        <dbReference type="EMBL" id="KXS15808.1"/>
    </source>
</evidence>
<feature type="region of interest" description="Disordered" evidence="6">
    <location>
        <begin position="1"/>
        <end position="26"/>
    </location>
</feature>
<protein>
    <recommendedName>
        <fullName evidence="7">Zn(2)-C6 fungal-type domain-containing protein</fullName>
    </recommendedName>
</protein>
<dbReference type="InterPro" id="IPR036864">
    <property type="entry name" value="Zn2-C6_fun-type_DNA-bd_sf"/>
</dbReference>
<dbReference type="AlphaFoldDB" id="A0A139AGD0"/>
<gene>
    <name evidence="8" type="ORF">M427DRAFT_308952</name>
</gene>
<evidence type="ECO:0000256" key="4">
    <source>
        <dbReference type="ARBA" id="ARBA00023163"/>
    </source>
</evidence>
<evidence type="ECO:0000256" key="3">
    <source>
        <dbReference type="ARBA" id="ARBA00023015"/>
    </source>
</evidence>
<evidence type="ECO:0000313" key="9">
    <source>
        <dbReference type="Proteomes" id="UP000070544"/>
    </source>
</evidence>
<evidence type="ECO:0000256" key="1">
    <source>
        <dbReference type="ARBA" id="ARBA00004123"/>
    </source>
</evidence>
<evidence type="ECO:0000259" key="7">
    <source>
        <dbReference type="PROSITE" id="PS50048"/>
    </source>
</evidence>
<feature type="region of interest" description="Disordered" evidence="6">
    <location>
        <begin position="156"/>
        <end position="183"/>
    </location>
</feature>
<dbReference type="Gene3D" id="4.10.240.10">
    <property type="entry name" value="Zn(2)-C6 fungal-type DNA-binding domain"/>
    <property type="match status" value="1"/>
</dbReference>
<feature type="compositionally biased region" description="Polar residues" evidence="6">
    <location>
        <begin position="94"/>
        <end position="121"/>
    </location>
</feature>
<feature type="compositionally biased region" description="Basic residues" evidence="6">
    <location>
        <begin position="174"/>
        <end position="183"/>
    </location>
</feature>
<dbReference type="EMBL" id="KQ965759">
    <property type="protein sequence ID" value="KXS15808.1"/>
    <property type="molecule type" value="Genomic_DNA"/>
</dbReference>
<feature type="region of interest" description="Disordered" evidence="6">
    <location>
        <begin position="66"/>
        <end position="129"/>
    </location>
</feature>
<keyword evidence="4" id="KW-0804">Transcription</keyword>
<dbReference type="PROSITE" id="PS50048">
    <property type="entry name" value="ZN2_CY6_FUNGAL_2"/>
    <property type="match status" value="1"/>
</dbReference>
<dbReference type="SMART" id="SM00066">
    <property type="entry name" value="GAL4"/>
    <property type="match status" value="1"/>
</dbReference>
<feature type="domain" description="Zn(2)-C6 fungal-type" evidence="7">
    <location>
        <begin position="34"/>
        <end position="64"/>
    </location>
</feature>
<dbReference type="GO" id="GO:0008270">
    <property type="term" value="F:zinc ion binding"/>
    <property type="evidence" value="ECO:0007669"/>
    <property type="project" value="InterPro"/>
</dbReference>
<dbReference type="GO" id="GO:0000981">
    <property type="term" value="F:DNA-binding transcription factor activity, RNA polymerase II-specific"/>
    <property type="evidence" value="ECO:0007669"/>
    <property type="project" value="InterPro"/>
</dbReference>
<dbReference type="SUPFAM" id="SSF57701">
    <property type="entry name" value="Zn2/Cys6 DNA-binding domain"/>
    <property type="match status" value="1"/>
</dbReference>
<keyword evidence="5" id="KW-0539">Nucleus</keyword>
<dbReference type="GO" id="GO:0005634">
    <property type="term" value="C:nucleus"/>
    <property type="evidence" value="ECO:0007669"/>
    <property type="project" value="UniProtKB-SubCell"/>
</dbReference>